<dbReference type="RefSeq" id="WP_184825371.1">
    <property type="nucleotide sequence ID" value="NZ_JACHMM010000001.1"/>
</dbReference>
<evidence type="ECO:0000313" key="2">
    <source>
        <dbReference type="EMBL" id="MBB5789779.1"/>
    </source>
</evidence>
<sequence>MPDRLPEPALRAVDAVVVRVPDLDAGLAFYRDELGHELLWRHDAIGQAGPRLPDAESELVLATDVPPGPAWLVDAVEPAAERFVAAGGRVVSPPADVPVGRVAVVEDPFGNPLVLIDLSRGRYTTDAAGRVTGLTPPPS</sequence>
<dbReference type="InterPro" id="IPR037523">
    <property type="entry name" value="VOC_core"/>
</dbReference>
<dbReference type="GO" id="GO:0016829">
    <property type="term" value="F:lyase activity"/>
    <property type="evidence" value="ECO:0007669"/>
    <property type="project" value="UniProtKB-KW"/>
</dbReference>
<dbReference type="InterPro" id="IPR004360">
    <property type="entry name" value="Glyas_Fos-R_dOase_dom"/>
</dbReference>
<dbReference type="Gene3D" id="3.10.180.10">
    <property type="entry name" value="2,3-Dihydroxybiphenyl 1,2-Dioxygenase, domain 1"/>
    <property type="match status" value="1"/>
</dbReference>
<reference evidence="2 3" key="1">
    <citation type="submission" date="2020-08" db="EMBL/GenBank/DDBJ databases">
        <title>Sequencing the genomes of 1000 actinobacteria strains.</title>
        <authorList>
            <person name="Klenk H.-P."/>
        </authorList>
    </citation>
    <scope>NUCLEOTIDE SEQUENCE [LARGE SCALE GENOMIC DNA]</scope>
    <source>
        <strain evidence="2 3">DSM 102122</strain>
    </source>
</reference>
<dbReference type="SUPFAM" id="SSF54593">
    <property type="entry name" value="Glyoxalase/Bleomycin resistance protein/Dihydroxybiphenyl dioxygenase"/>
    <property type="match status" value="1"/>
</dbReference>
<comment type="caution">
    <text evidence="2">The sequence shown here is derived from an EMBL/GenBank/DDBJ whole genome shotgun (WGS) entry which is preliminary data.</text>
</comment>
<keyword evidence="3" id="KW-1185">Reference proteome</keyword>
<dbReference type="InterPro" id="IPR029068">
    <property type="entry name" value="Glyas_Bleomycin-R_OHBP_Dase"/>
</dbReference>
<keyword evidence="2" id="KW-0456">Lyase</keyword>
<organism evidence="2 3">
    <name type="scientific">Jiangella mangrovi</name>
    <dbReference type="NCBI Taxonomy" id="1524084"/>
    <lineage>
        <taxon>Bacteria</taxon>
        <taxon>Bacillati</taxon>
        <taxon>Actinomycetota</taxon>
        <taxon>Actinomycetes</taxon>
        <taxon>Jiangellales</taxon>
        <taxon>Jiangellaceae</taxon>
        <taxon>Jiangella</taxon>
    </lineage>
</organism>
<protein>
    <submittedName>
        <fullName evidence="2">Putative enzyme related to lactoylglutathione lyase</fullName>
    </submittedName>
</protein>
<name>A0A7W9LN17_9ACTN</name>
<feature type="domain" description="VOC" evidence="1">
    <location>
        <begin position="12"/>
        <end position="118"/>
    </location>
</feature>
<accession>A0A7W9LN17</accession>
<dbReference type="PROSITE" id="PS51819">
    <property type="entry name" value="VOC"/>
    <property type="match status" value="1"/>
</dbReference>
<dbReference type="EMBL" id="JACHMM010000001">
    <property type="protein sequence ID" value="MBB5789779.1"/>
    <property type="molecule type" value="Genomic_DNA"/>
</dbReference>
<evidence type="ECO:0000313" key="3">
    <source>
        <dbReference type="Proteomes" id="UP000542813"/>
    </source>
</evidence>
<dbReference type="Proteomes" id="UP000542813">
    <property type="component" value="Unassembled WGS sequence"/>
</dbReference>
<dbReference type="AlphaFoldDB" id="A0A7W9LN17"/>
<evidence type="ECO:0000259" key="1">
    <source>
        <dbReference type="PROSITE" id="PS51819"/>
    </source>
</evidence>
<proteinExistence type="predicted"/>
<dbReference type="Pfam" id="PF00903">
    <property type="entry name" value="Glyoxalase"/>
    <property type="match status" value="1"/>
</dbReference>
<gene>
    <name evidence="2" type="ORF">HD601_004354</name>
</gene>